<dbReference type="InterPro" id="IPR000836">
    <property type="entry name" value="PRTase_dom"/>
</dbReference>
<dbReference type="EMBL" id="MGKJ01000011">
    <property type="protein sequence ID" value="OGN24438.1"/>
    <property type="molecule type" value="Genomic_DNA"/>
</dbReference>
<evidence type="ECO:0000313" key="2">
    <source>
        <dbReference type="EMBL" id="OGN24438.1"/>
    </source>
</evidence>
<dbReference type="SUPFAM" id="SSF53271">
    <property type="entry name" value="PRTase-like"/>
    <property type="match status" value="1"/>
</dbReference>
<evidence type="ECO:0008006" key="4">
    <source>
        <dbReference type="Google" id="ProtNLM"/>
    </source>
</evidence>
<dbReference type="Proteomes" id="UP000178911">
    <property type="component" value="Unassembled WGS sequence"/>
</dbReference>
<reference evidence="2 3" key="1">
    <citation type="journal article" date="2016" name="Nat. Commun.">
        <title>Thousands of microbial genomes shed light on interconnected biogeochemical processes in an aquifer system.</title>
        <authorList>
            <person name="Anantharaman K."/>
            <person name="Brown C.T."/>
            <person name="Hug L.A."/>
            <person name="Sharon I."/>
            <person name="Castelle C.J."/>
            <person name="Probst A.J."/>
            <person name="Thomas B.C."/>
            <person name="Singh A."/>
            <person name="Wilkins M.J."/>
            <person name="Karaoz U."/>
            <person name="Brodie E.L."/>
            <person name="Williams K.H."/>
            <person name="Hubbard S.S."/>
            <person name="Banfield J.F."/>
        </authorList>
    </citation>
    <scope>NUCLEOTIDE SEQUENCE [LARGE SCALE GENOMIC DNA]</scope>
</reference>
<comment type="caution">
    <text evidence="2">The sequence shown here is derived from an EMBL/GenBank/DDBJ whole genome shotgun (WGS) entry which is preliminary data.</text>
</comment>
<gene>
    <name evidence="2" type="ORF">A3A13_03460</name>
</gene>
<protein>
    <recommendedName>
        <fullName evidence="4">Phosphoribosyltransferase domain-containing protein</fullName>
    </recommendedName>
</protein>
<dbReference type="STRING" id="1802695.A3A13_03460"/>
<dbReference type="InterPro" id="IPR029057">
    <property type="entry name" value="PRTase-like"/>
</dbReference>
<dbReference type="CDD" id="cd06223">
    <property type="entry name" value="PRTases_typeI"/>
    <property type="match status" value="1"/>
</dbReference>
<sequence length="253" mass="29016">MKNNFEKTLPGGPGFKKNKETKKLENPEIDRLEKPTEVILEKILGNIERGEYDLIIGADASGRIPTLVFKKFIDYVYQKLGYPLPKTRFLAGAGMGLRDKEIAKKAEESFLPYKRGGAKEYIEKFSPKRVLIVEDTIVRGSSIHFLCEILNKMRTPFDIVSISSYQNNEDLETTRAYLGAQNIYVGTAESIGIYGSRHLSGVRKEREQVFSRPYKQEISREDEKLSIQKKINQARKDIDIVTGRIIDWYESQK</sequence>
<evidence type="ECO:0000256" key="1">
    <source>
        <dbReference type="SAM" id="MobiDB-lite"/>
    </source>
</evidence>
<dbReference type="AlphaFoldDB" id="A0A1F8GI90"/>
<accession>A0A1F8GI90</accession>
<feature type="region of interest" description="Disordered" evidence="1">
    <location>
        <begin position="1"/>
        <end position="23"/>
    </location>
</feature>
<name>A0A1F8GI90_9BACT</name>
<evidence type="ECO:0000313" key="3">
    <source>
        <dbReference type="Proteomes" id="UP000178911"/>
    </source>
</evidence>
<organism evidence="2 3">
    <name type="scientific">Candidatus Yanofskybacteria bacterium RIFCSPLOWO2_01_FULL_43_22</name>
    <dbReference type="NCBI Taxonomy" id="1802695"/>
    <lineage>
        <taxon>Bacteria</taxon>
        <taxon>Candidatus Yanofskyibacteriota</taxon>
    </lineage>
</organism>
<proteinExistence type="predicted"/>